<dbReference type="AlphaFoldDB" id="A0A344TRT9"/>
<name>A0A344TRT9_9BACT</name>
<dbReference type="GO" id="GO:0120147">
    <property type="term" value="F:formylglycine-generating oxidase activity"/>
    <property type="evidence" value="ECO:0007669"/>
    <property type="project" value="TreeGrafter"/>
</dbReference>
<feature type="chain" id="PRO_5016575172" evidence="1">
    <location>
        <begin position="17"/>
        <end position="909"/>
    </location>
</feature>
<keyword evidence="4" id="KW-1185">Reference proteome</keyword>
<accession>A0A344TRT9</accession>
<proteinExistence type="predicted"/>
<dbReference type="SUPFAM" id="SSF56436">
    <property type="entry name" value="C-type lectin-like"/>
    <property type="match status" value="1"/>
</dbReference>
<dbReference type="InterPro" id="IPR042095">
    <property type="entry name" value="SUMF_sf"/>
</dbReference>
<evidence type="ECO:0000259" key="2">
    <source>
        <dbReference type="Pfam" id="PF03781"/>
    </source>
</evidence>
<reference evidence="3 4" key="1">
    <citation type="submission" date="2018-07" db="EMBL/GenBank/DDBJ databases">
        <title>Genome sequencing of Runella.</title>
        <authorList>
            <person name="Baek M.-G."/>
            <person name="Yi H."/>
        </authorList>
    </citation>
    <scope>NUCLEOTIDE SEQUENCE [LARGE SCALE GENOMIC DNA]</scope>
    <source>
        <strain evidence="3 4">HYN0085</strain>
    </source>
</reference>
<dbReference type="KEGG" id="run:DR864_00585"/>
<dbReference type="EMBL" id="CP030850">
    <property type="protein sequence ID" value="AXE21360.1"/>
    <property type="molecule type" value="Genomic_DNA"/>
</dbReference>
<organism evidence="3 4">
    <name type="scientific">Runella rosea</name>
    <dbReference type="NCBI Taxonomy" id="2259595"/>
    <lineage>
        <taxon>Bacteria</taxon>
        <taxon>Pseudomonadati</taxon>
        <taxon>Bacteroidota</taxon>
        <taxon>Cytophagia</taxon>
        <taxon>Cytophagales</taxon>
        <taxon>Spirosomataceae</taxon>
        <taxon>Runella</taxon>
    </lineage>
</organism>
<dbReference type="Pfam" id="PF03781">
    <property type="entry name" value="FGE-sulfatase"/>
    <property type="match status" value="1"/>
</dbReference>
<dbReference type="RefSeq" id="WP_114070104.1">
    <property type="nucleotide sequence ID" value="NZ_CP030850.1"/>
</dbReference>
<gene>
    <name evidence="3" type="ORF">DR864_00585</name>
</gene>
<dbReference type="InterPro" id="IPR016187">
    <property type="entry name" value="CTDL_fold"/>
</dbReference>
<dbReference type="InterPro" id="IPR051043">
    <property type="entry name" value="Sulfatase_Mod_Factor_Kinase"/>
</dbReference>
<dbReference type="Proteomes" id="UP000251993">
    <property type="component" value="Chromosome"/>
</dbReference>
<evidence type="ECO:0000256" key="1">
    <source>
        <dbReference type="SAM" id="SignalP"/>
    </source>
</evidence>
<evidence type="ECO:0000313" key="4">
    <source>
        <dbReference type="Proteomes" id="UP000251993"/>
    </source>
</evidence>
<dbReference type="Gene3D" id="3.90.1580.10">
    <property type="entry name" value="paralog of FGE (formylglycine-generating enzyme)"/>
    <property type="match status" value="1"/>
</dbReference>
<dbReference type="PANTHER" id="PTHR23150">
    <property type="entry name" value="SULFATASE MODIFYING FACTOR 1, 2"/>
    <property type="match status" value="1"/>
</dbReference>
<dbReference type="OrthoDB" id="9768004at2"/>
<protein>
    <submittedName>
        <fullName evidence="3">Sulfatase-modifying factor protein</fullName>
    </submittedName>
</protein>
<feature type="signal peptide" evidence="1">
    <location>
        <begin position="1"/>
        <end position="16"/>
    </location>
</feature>
<dbReference type="PANTHER" id="PTHR23150:SF19">
    <property type="entry name" value="FORMYLGLYCINE-GENERATING ENZYME"/>
    <property type="match status" value="1"/>
</dbReference>
<keyword evidence="1" id="KW-0732">Signal</keyword>
<evidence type="ECO:0000313" key="3">
    <source>
        <dbReference type="EMBL" id="AXE21360.1"/>
    </source>
</evidence>
<feature type="domain" description="Sulfatase-modifying factor enzyme-like" evidence="2">
    <location>
        <begin position="702"/>
        <end position="817"/>
    </location>
</feature>
<dbReference type="InterPro" id="IPR005532">
    <property type="entry name" value="SUMF_dom"/>
</dbReference>
<sequence length="909" mass="104139">MRLLLTALFLPLCAVAQWQPSFVENRFLRLEQLKTSDSSIRTYQSLPLFSYVLNDKYATTERTVFQSEKEKLNFVLDNKLNVTYQINPSDGSNPSDGYAVITFTNTSADTLRLRNVVPLGESKSHVYITGLGNHSLSRAHLFRPGFAPVNVILPDNAWELGFSAVNMVEKNVCALMRRVKWENATRRRFETILPPKGSVVYHLWLETYTGNWQEGLRQIFQKRKLFDLAQFDNSLFQRPDLQWIRKSYVIHLMMAWDQRFSLGVKWGQGINDFIKRGKALYGGDDVLGIWPTWPTLGLDQRNQFDLFSDLPGGLPNIKKMGNMMRAQGTKLFLCYNPWDESTRDANNPKAHLKGLSDLIAATQADGVVLDTRGSSSKELQEAADQVKKGVVMYSEGMAIPKDMPGIVAGRVHNALYYPPMLNLNKFIKPDFAIFRVAEQFKERIRREFATSFFNGYGTELNVFQAGTPDWVEEDYRFLGQTTRILRENSSVFLSRNITPLITTTRDGIFVNKWQDSTKTLYTIFSLIPEGFSGPLFEVQPRKGYHFVDLWNHRELTPILQGGKWYIEVETEPFHKKYLGTNNEGAVGCVAEMKEAFGLTNDLWCSGELLPNYNVTIWKGNPMYIKKPIVTNYGCVLSDLEELRYYEGKIVVQVFDKNKQELIEESILELQAGSVRVDAKKIKFLPPTAHPDAKSILSGTPNAELQIPAGRYRHVTTHGDVFLPYPEKDTTTYEISAFLMDKNLVSNTDFKKFLTSTRYKPKDAANFLKHWKNGQIPKGEENKPVVYVSLEDAKAYAKWAGKRLPTEREWQYAAEKDSVLRTSARTARLRFETLPTLNQLQGVVWQLTNDEYHTGQYRYIMLKGGSYFKPESSWWYVQGGPQPLTHQQILLRVSEGFERNATVGFRCVRD</sequence>